<organism evidence="1 2">
    <name type="scientific">Telmatospirillum siberiense</name>
    <dbReference type="NCBI Taxonomy" id="382514"/>
    <lineage>
        <taxon>Bacteria</taxon>
        <taxon>Pseudomonadati</taxon>
        <taxon>Pseudomonadota</taxon>
        <taxon>Alphaproteobacteria</taxon>
        <taxon>Rhodospirillales</taxon>
        <taxon>Rhodospirillaceae</taxon>
        <taxon>Telmatospirillum</taxon>
    </lineage>
</organism>
<dbReference type="PANTHER" id="PTHR38765:SF1">
    <property type="entry name" value="DUF484 DOMAIN-CONTAINING PROTEIN"/>
    <property type="match status" value="1"/>
</dbReference>
<dbReference type="AlphaFoldDB" id="A0A2N3PYD9"/>
<protein>
    <submittedName>
        <fullName evidence="1">DUF484 domain-containing protein</fullName>
    </submittedName>
</protein>
<dbReference type="EMBL" id="PIUM01000005">
    <property type="protein sequence ID" value="PKU25430.1"/>
    <property type="molecule type" value="Genomic_DNA"/>
</dbReference>
<dbReference type="Pfam" id="PF04340">
    <property type="entry name" value="DUF484"/>
    <property type="match status" value="1"/>
</dbReference>
<dbReference type="InterPro" id="IPR029016">
    <property type="entry name" value="GAF-like_dom_sf"/>
</dbReference>
<sequence>MARKSETVDTTPPPPVSDEQVVSYLKDHANFLLDHPDLLGKLAPPSRFNGGPVVDLQQHVISRLREEMEHLRGCAEHLITTSRSNMSTQTRTHEAALAILEAGSMTGLARVVAEDLPALLDVDIATIGFEEGDRPLPIIPGIRTFPRDFLEQTLGAGDVMLRSSTTGDPAIFGDGAELVASCALVRLDPKDLPNGLLAMGSRNERGFHGGQGTELLGFLARVVEDCIQRWWLED</sequence>
<dbReference type="Gene3D" id="3.30.450.40">
    <property type="match status" value="1"/>
</dbReference>
<evidence type="ECO:0000313" key="1">
    <source>
        <dbReference type="EMBL" id="PKU25430.1"/>
    </source>
</evidence>
<gene>
    <name evidence="1" type="ORF">CWS72_07065</name>
</gene>
<comment type="caution">
    <text evidence="1">The sequence shown here is derived from an EMBL/GenBank/DDBJ whole genome shotgun (WGS) entry which is preliminary data.</text>
</comment>
<evidence type="ECO:0000313" key="2">
    <source>
        <dbReference type="Proteomes" id="UP000233293"/>
    </source>
</evidence>
<keyword evidence="2" id="KW-1185">Reference proteome</keyword>
<dbReference type="InterPro" id="IPR007435">
    <property type="entry name" value="DUF484"/>
</dbReference>
<accession>A0A2N3PYD9</accession>
<dbReference type="Proteomes" id="UP000233293">
    <property type="component" value="Unassembled WGS sequence"/>
</dbReference>
<name>A0A2N3PYD9_9PROT</name>
<dbReference type="PANTHER" id="PTHR38765">
    <property type="entry name" value="DUF484 DOMAIN-CONTAINING PROTEIN"/>
    <property type="match status" value="1"/>
</dbReference>
<reference evidence="2" key="1">
    <citation type="submission" date="2017-12" db="EMBL/GenBank/DDBJ databases">
        <title>Draft genome sequence of Telmatospirillum siberiense 26-4b1T, an acidotolerant peatland alphaproteobacterium potentially involved in sulfur cycling.</title>
        <authorList>
            <person name="Hausmann B."/>
            <person name="Pjevac P."/>
            <person name="Schreck K."/>
            <person name="Herbold C.W."/>
            <person name="Daims H."/>
            <person name="Wagner M."/>
            <person name="Pester M."/>
            <person name="Loy A."/>
        </authorList>
    </citation>
    <scope>NUCLEOTIDE SEQUENCE [LARGE SCALE GENOMIC DNA]</scope>
    <source>
        <strain evidence="2">26-4b1</strain>
    </source>
</reference>
<dbReference type="OrthoDB" id="7200179at2"/>
<proteinExistence type="predicted"/>